<dbReference type="InterPro" id="IPR007737">
    <property type="entry name" value="Mga_HTH"/>
</dbReference>
<name>A0A5S9M2T5_BACIA</name>
<sequence>MELIDNKSKRWINILKLLVSKDKWWSLQEISNEQIGSVRAIQSDLEQMKSFQTENGEPLIHIKPRQGISICYTQTIRVDYYIKEILKDTIEIRLIDGVFFEQNRSFYEWMDTLNISRSTLYNTIHKINSLLISSRMTLSYDQIVCSSMEMRRRFVNFFGIFV</sequence>
<gene>
    <name evidence="2" type="ORF">BsIDN1_15250</name>
</gene>
<dbReference type="Pfam" id="PF05043">
    <property type="entry name" value="Mga"/>
    <property type="match status" value="1"/>
</dbReference>
<evidence type="ECO:0000313" key="2">
    <source>
        <dbReference type="EMBL" id="BBP87907.1"/>
    </source>
</evidence>
<accession>A0A5S9M2T5</accession>
<dbReference type="EMBL" id="AP021906">
    <property type="protein sequence ID" value="BBP87907.1"/>
    <property type="molecule type" value="Genomic_DNA"/>
</dbReference>
<feature type="domain" description="Mga helix-turn-helix" evidence="1">
    <location>
        <begin position="81"/>
        <end position="158"/>
    </location>
</feature>
<organism evidence="2 3">
    <name type="scientific">Bacillus safensis</name>
    <dbReference type="NCBI Taxonomy" id="561879"/>
    <lineage>
        <taxon>Bacteria</taxon>
        <taxon>Bacillati</taxon>
        <taxon>Bacillota</taxon>
        <taxon>Bacilli</taxon>
        <taxon>Bacillales</taxon>
        <taxon>Bacillaceae</taxon>
        <taxon>Bacillus</taxon>
    </lineage>
</organism>
<proteinExistence type="predicted"/>
<reference evidence="2 3" key="1">
    <citation type="submission" date="2019-12" db="EMBL/GenBank/DDBJ databases">
        <title>Full genome sequence of a Bacillus safensis strain isolated from commercially available natto in Indonesia.</title>
        <authorList>
            <person name="Yoshida M."/>
            <person name="Uomi M."/>
            <person name="Waturangi D."/>
            <person name="Ekaputri J.J."/>
            <person name="Setiamarga D.H.E."/>
        </authorList>
    </citation>
    <scope>NUCLEOTIDE SEQUENCE [LARGE SCALE GENOMIC DNA]</scope>
    <source>
        <strain evidence="2 3">IDN1</strain>
    </source>
</reference>
<evidence type="ECO:0000313" key="3">
    <source>
        <dbReference type="Proteomes" id="UP000464658"/>
    </source>
</evidence>
<evidence type="ECO:0000259" key="1">
    <source>
        <dbReference type="Pfam" id="PF05043"/>
    </source>
</evidence>
<protein>
    <recommendedName>
        <fullName evidence="1">Mga helix-turn-helix domain-containing protein</fullName>
    </recommendedName>
</protein>
<dbReference type="Proteomes" id="UP000464658">
    <property type="component" value="Chromosome"/>
</dbReference>
<dbReference type="AlphaFoldDB" id="A0A5S9M2T5"/>